<keyword evidence="2" id="KW-1185">Reference proteome</keyword>
<proteinExistence type="predicted"/>
<comment type="caution">
    <text evidence="1">The sequence shown here is derived from an EMBL/GenBank/DDBJ whole genome shotgun (WGS) entry which is preliminary data.</text>
</comment>
<sequence length="112" mass="13270">MKDIIAKSLLNKIERLETFEERLNVRFENISVKVDDYGWVFVFFEFHSNSGPTIDDIIKIECTAYDIDGHILEVNDNYVFPDKFFGFEVFKFSFQEDGISDKINKLRLYPKL</sequence>
<dbReference type="AlphaFoldDB" id="A0A2V4BR07"/>
<dbReference type="Proteomes" id="UP000247903">
    <property type="component" value="Unassembled WGS sequence"/>
</dbReference>
<dbReference type="EMBL" id="QJHK01000004">
    <property type="protein sequence ID" value="PXY41488.1"/>
    <property type="molecule type" value="Genomic_DNA"/>
</dbReference>
<dbReference type="OrthoDB" id="1443895at2"/>
<organism evidence="1 2">
    <name type="scientific">Flavobacterium cheongpyeongense</name>
    <dbReference type="NCBI Taxonomy" id="2212651"/>
    <lineage>
        <taxon>Bacteria</taxon>
        <taxon>Pseudomonadati</taxon>
        <taxon>Bacteroidota</taxon>
        <taxon>Flavobacteriia</taxon>
        <taxon>Flavobacteriales</taxon>
        <taxon>Flavobacteriaceae</taxon>
        <taxon>Flavobacterium</taxon>
    </lineage>
</organism>
<accession>A0A2V4BR07</accession>
<reference evidence="1 2" key="1">
    <citation type="submission" date="2018-05" db="EMBL/GenBank/DDBJ databases">
        <title>Flavobacterium sp. strain IMCC34759, incomplete genome.</title>
        <authorList>
            <person name="Joung Y."/>
            <person name="Cho J."/>
        </authorList>
    </citation>
    <scope>NUCLEOTIDE SEQUENCE [LARGE SCALE GENOMIC DNA]</scope>
    <source>
        <strain evidence="1 2">IMCC34759</strain>
    </source>
</reference>
<evidence type="ECO:0000313" key="2">
    <source>
        <dbReference type="Proteomes" id="UP000247903"/>
    </source>
</evidence>
<gene>
    <name evidence="1" type="ORF">DMB65_05920</name>
</gene>
<name>A0A2V4BR07_9FLAO</name>
<evidence type="ECO:0000313" key="1">
    <source>
        <dbReference type="EMBL" id="PXY41488.1"/>
    </source>
</evidence>
<protein>
    <submittedName>
        <fullName evidence="1">Uncharacterized protein</fullName>
    </submittedName>
</protein>
<dbReference type="RefSeq" id="WP_110305735.1">
    <property type="nucleotide sequence ID" value="NZ_QJHK01000004.1"/>
</dbReference>